<dbReference type="GO" id="GO:1990904">
    <property type="term" value="C:ribonucleoprotein complex"/>
    <property type="evidence" value="ECO:0007669"/>
    <property type="project" value="UniProtKB-KW"/>
</dbReference>
<dbReference type="OrthoDB" id="275876at2759"/>
<feature type="region of interest" description="Disordered" evidence="8">
    <location>
        <begin position="107"/>
        <end position="150"/>
    </location>
</feature>
<evidence type="ECO:0000313" key="10">
    <source>
        <dbReference type="Proteomes" id="UP000822688"/>
    </source>
</evidence>
<evidence type="ECO:0000256" key="3">
    <source>
        <dbReference type="ARBA" id="ARBA00022884"/>
    </source>
</evidence>
<dbReference type="NCBIfam" id="TIGR03953">
    <property type="entry name" value="rplD_bact"/>
    <property type="match status" value="1"/>
</dbReference>
<dbReference type="FunFam" id="3.40.1370.10:FF:000012">
    <property type="entry name" value="50S ribosomal protein L4"/>
    <property type="match status" value="1"/>
</dbReference>
<evidence type="ECO:0000256" key="1">
    <source>
        <dbReference type="ARBA" id="ARBA00010528"/>
    </source>
</evidence>
<evidence type="ECO:0000256" key="7">
    <source>
        <dbReference type="ARBA" id="ARBA00035387"/>
    </source>
</evidence>
<evidence type="ECO:0000313" key="9">
    <source>
        <dbReference type="EMBL" id="KAG0555099.1"/>
    </source>
</evidence>
<dbReference type="GO" id="GO:0019843">
    <property type="term" value="F:rRNA binding"/>
    <property type="evidence" value="ECO:0007669"/>
    <property type="project" value="UniProtKB-KW"/>
</dbReference>
<dbReference type="InterPro" id="IPR023574">
    <property type="entry name" value="Ribosomal_uL4_dom_sf"/>
</dbReference>
<dbReference type="HAMAP" id="MF_01328_B">
    <property type="entry name" value="Ribosomal_uL4_B"/>
    <property type="match status" value="1"/>
</dbReference>
<dbReference type="PANTHER" id="PTHR10746:SF17">
    <property type="entry name" value="LARGE RIBOSOMAL SUBUNIT PROTEIN UL4C"/>
    <property type="match status" value="1"/>
</dbReference>
<evidence type="ECO:0000256" key="5">
    <source>
        <dbReference type="ARBA" id="ARBA00023274"/>
    </source>
</evidence>
<dbReference type="InterPro" id="IPR002136">
    <property type="entry name" value="Ribosomal_uL4"/>
</dbReference>
<evidence type="ECO:0000256" key="6">
    <source>
        <dbReference type="ARBA" id="ARBA00035208"/>
    </source>
</evidence>
<dbReference type="SUPFAM" id="SSF52166">
    <property type="entry name" value="Ribosomal protein L4"/>
    <property type="match status" value="1"/>
</dbReference>
<evidence type="ECO:0000256" key="2">
    <source>
        <dbReference type="ARBA" id="ARBA00022730"/>
    </source>
</evidence>
<proteinExistence type="inferred from homology"/>
<reference evidence="9" key="1">
    <citation type="submission" date="2020-06" db="EMBL/GenBank/DDBJ databases">
        <title>WGS assembly of Ceratodon purpureus strain R40.</title>
        <authorList>
            <person name="Carey S.B."/>
            <person name="Jenkins J."/>
            <person name="Shu S."/>
            <person name="Lovell J.T."/>
            <person name="Sreedasyam A."/>
            <person name="Maumus F."/>
            <person name="Tiley G.P."/>
            <person name="Fernandez-Pozo N."/>
            <person name="Barry K."/>
            <person name="Chen C."/>
            <person name="Wang M."/>
            <person name="Lipzen A."/>
            <person name="Daum C."/>
            <person name="Saski C.A."/>
            <person name="Payton A.C."/>
            <person name="Mcbreen J.C."/>
            <person name="Conrad R.E."/>
            <person name="Kollar L.M."/>
            <person name="Olsson S."/>
            <person name="Huttunen S."/>
            <person name="Landis J.B."/>
            <person name="Wickett N.J."/>
            <person name="Johnson M.G."/>
            <person name="Rensing S.A."/>
            <person name="Grimwood J."/>
            <person name="Schmutz J."/>
            <person name="Mcdaniel S.F."/>
        </authorList>
    </citation>
    <scope>NUCLEOTIDE SEQUENCE</scope>
    <source>
        <strain evidence="9">R40</strain>
    </source>
</reference>
<sequence>MASATASVALPLTSSSSSFASPLSQNVTNVSFSGLKMVTPLAKRVSVKKLQCQSGARVVAMATTLPVLTFEGEKAGEVEMDLRTARPETAKSVVHRGVICEMQNRRRGTASTLTRSEVRGGGRKPYKQKGTGRARQGSIRTPLRPGGGVVFGPKPKDWSIKMNKKEKRLAISTALQSATINTVVVEDFEEKFTAPKTKEFLAALKRWGVNQGENSLLFSMNPSENLVLSSRNVDTVKLLTPRSLNLYDVLRADKLILTKSSVEYLEQQYGASASFEFTIGDGEGEAEDSLEAASEEAVEPETAAPES</sequence>
<feature type="compositionally biased region" description="Acidic residues" evidence="8">
    <location>
        <begin position="284"/>
        <end position="299"/>
    </location>
</feature>
<dbReference type="Pfam" id="PF00573">
    <property type="entry name" value="Ribosomal_L4"/>
    <property type="match status" value="1"/>
</dbReference>
<dbReference type="PANTHER" id="PTHR10746">
    <property type="entry name" value="50S RIBOSOMAL PROTEIN L4"/>
    <property type="match status" value="1"/>
</dbReference>
<keyword evidence="5" id="KW-0687">Ribonucleoprotein</keyword>
<dbReference type="Proteomes" id="UP000822688">
    <property type="component" value="Chromosome 12"/>
</dbReference>
<accession>A0A8T0GAU9</accession>
<comment type="caution">
    <text evidence="9">The sequence shown here is derived from an EMBL/GenBank/DDBJ whole genome shotgun (WGS) entry which is preliminary data.</text>
</comment>
<keyword evidence="4" id="KW-0689">Ribosomal protein</keyword>
<dbReference type="InterPro" id="IPR013005">
    <property type="entry name" value="Ribosomal_uL4-like"/>
</dbReference>
<name>A0A8T0GAU9_CERPU</name>
<evidence type="ECO:0000256" key="8">
    <source>
        <dbReference type="SAM" id="MobiDB-lite"/>
    </source>
</evidence>
<keyword evidence="3" id="KW-0694">RNA-binding</keyword>
<feature type="region of interest" description="Disordered" evidence="8">
    <location>
        <begin position="284"/>
        <end position="307"/>
    </location>
</feature>
<keyword evidence="2" id="KW-0699">rRNA-binding</keyword>
<gene>
    <name evidence="9" type="ORF">KC19_12G144100</name>
</gene>
<protein>
    <recommendedName>
        <fullName evidence="6">Large ribosomal subunit protein uL4c</fullName>
    </recommendedName>
    <alternativeName>
        <fullName evidence="7">50S ribosomal protein L4, chloroplastic</fullName>
    </alternativeName>
</protein>
<dbReference type="EMBL" id="CM026433">
    <property type="protein sequence ID" value="KAG0555099.1"/>
    <property type="molecule type" value="Genomic_DNA"/>
</dbReference>
<dbReference type="GO" id="GO:0006412">
    <property type="term" value="P:translation"/>
    <property type="evidence" value="ECO:0007669"/>
    <property type="project" value="InterPro"/>
</dbReference>
<dbReference type="GO" id="GO:0003735">
    <property type="term" value="F:structural constituent of ribosome"/>
    <property type="evidence" value="ECO:0007669"/>
    <property type="project" value="InterPro"/>
</dbReference>
<organism evidence="9 10">
    <name type="scientific">Ceratodon purpureus</name>
    <name type="common">Fire moss</name>
    <name type="synonym">Dicranum purpureum</name>
    <dbReference type="NCBI Taxonomy" id="3225"/>
    <lineage>
        <taxon>Eukaryota</taxon>
        <taxon>Viridiplantae</taxon>
        <taxon>Streptophyta</taxon>
        <taxon>Embryophyta</taxon>
        <taxon>Bryophyta</taxon>
        <taxon>Bryophytina</taxon>
        <taxon>Bryopsida</taxon>
        <taxon>Dicranidae</taxon>
        <taxon>Pseudoditrichales</taxon>
        <taxon>Ditrichaceae</taxon>
        <taxon>Ceratodon</taxon>
    </lineage>
</organism>
<dbReference type="GO" id="GO:0005840">
    <property type="term" value="C:ribosome"/>
    <property type="evidence" value="ECO:0007669"/>
    <property type="project" value="UniProtKB-KW"/>
</dbReference>
<feature type="compositionally biased region" description="Basic residues" evidence="8">
    <location>
        <begin position="121"/>
        <end position="132"/>
    </location>
</feature>
<evidence type="ECO:0000256" key="4">
    <source>
        <dbReference type="ARBA" id="ARBA00022980"/>
    </source>
</evidence>
<dbReference type="Gene3D" id="3.40.1370.10">
    <property type="match status" value="1"/>
</dbReference>
<dbReference type="AlphaFoldDB" id="A0A8T0GAU9"/>
<keyword evidence="10" id="KW-1185">Reference proteome</keyword>
<comment type="similarity">
    <text evidence="1">Belongs to the universal ribosomal protein uL4 family.</text>
</comment>